<dbReference type="Pfam" id="PF22544">
    <property type="entry name" value="HYDIN_VesB_CFA65-like_Ig"/>
    <property type="match status" value="1"/>
</dbReference>
<keyword evidence="4" id="KW-0969">Cilium</keyword>
<feature type="domain" description="HYDIN/VesB/CFA65-like Ig-like" evidence="7">
    <location>
        <begin position="432"/>
        <end position="528"/>
    </location>
</feature>
<dbReference type="Proteomes" id="UP000319619">
    <property type="component" value="Unassembled WGS sequence"/>
</dbReference>
<dbReference type="InterPro" id="IPR039448">
    <property type="entry name" value="Beta_helix"/>
</dbReference>
<dbReference type="Pfam" id="PF13229">
    <property type="entry name" value="Beta_helix"/>
    <property type="match status" value="1"/>
</dbReference>
<keyword evidence="3" id="KW-0963">Cytoplasm</keyword>
<dbReference type="InterPro" id="IPR006626">
    <property type="entry name" value="PbH1"/>
</dbReference>
<evidence type="ECO:0000256" key="4">
    <source>
        <dbReference type="ARBA" id="ARBA00023069"/>
    </source>
</evidence>
<dbReference type="EMBL" id="NJBN01000001">
    <property type="protein sequence ID" value="TKJ42561.1"/>
    <property type="molecule type" value="Genomic_DNA"/>
</dbReference>
<organism evidence="8 9">
    <name type="scientific">candidate division LCP-89 bacterium B3_LCP</name>
    <dbReference type="NCBI Taxonomy" id="2012998"/>
    <lineage>
        <taxon>Bacteria</taxon>
        <taxon>Pseudomonadati</taxon>
        <taxon>Bacteria division LCP-89</taxon>
    </lineage>
</organism>
<evidence type="ECO:0000313" key="8">
    <source>
        <dbReference type="EMBL" id="TKJ42561.1"/>
    </source>
</evidence>
<gene>
    <name evidence="8" type="ORF">CEE37_02410</name>
</gene>
<evidence type="ECO:0000256" key="2">
    <source>
        <dbReference type="ARBA" id="ARBA00004496"/>
    </source>
</evidence>
<evidence type="ECO:0000259" key="6">
    <source>
        <dbReference type="Pfam" id="PF13229"/>
    </source>
</evidence>
<dbReference type="InterPro" id="IPR053879">
    <property type="entry name" value="HYDIN_VesB_CFA65-like_Ig"/>
</dbReference>
<dbReference type="Gene3D" id="2.60.40.10">
    <property type="entry name" value="Immunoglobulins"/>
    <property type="match status" value="1"/>
</dbReference>
<feature type="domain" description="Right handed beta helix" evidence="6">
    <location>
        <begin position="175"/>
        <end position="314"/>
    </location>
</feature>
<evidence type="ECO:0000313" key="9">
    <source>
        <dbReference type="Proteomes" id="UP000319619"/>
    </source>
</evidence>
<keyword evidence="5" id="KW-0966">Cell projection</keyword>
<dbReference type="InterPro" id="IPR011050">
    <property type="entry name" value="Pectin_lyase_fold/virulence"/>
</dbReference>
<dbReference type="AlphaFoldDB" id="A0A532V5T8"/>
<comment type="subcellular location">
    <subcellularLocation>
        <location evidence="1">Cell projection</location>
        <location evidence="1">Cilium</location>
    </subcellularLocation>
    <subcellularLocation>
        <location evidence="2">Cytoplasm</location>
    </subcellularLocation>
</comment>
<dbReference type="GO" id="GO:0005737">
    <property type="term" value="C:cytoplasm"/>
    <property type="evidence" value="ECO:0007669"/>
    <property type="project" value="UniProtKB-SubCell"/>
</dbReference>
<evidence type="ECO:0000259" key="7">
    <source>
        <dbReference type="Pfam" id="PF22544"/>
    </source>
</evidence>
<sequence>MLRKILVLVGVVVGMVTICHAVQMDGYCYLGGQTNHEGIKVLFQADSPSAVTDSAYTDQIGHYQADLIGGFYDISFSYESFLTETIIDQNCFNPLTLPEMIIYIPLSGALSGTIETNPYIIIDEIWIWVGASLIIEPGTTFLFDGNYEFFINHGTLYAIGTEEDSIRFIPNEGINYWEGFEFSISDSAVLEYCLVSGSNSSGIYCGGSNLRIGNCSIIGNSSPDWGGGIHCAGFSEATLITKCLIASNSASQGGGIRCYNSNPVIDHCVISNNTAQSGGGLFCSNDANPIVVNCTFTGNASYSQGGGIYCYESSPNIKNTIISNSVNAGIYFNDSQNTSIINGDFYGNSWNFGGNYLPQYLGQLVTTNTNGDSCDAFYNIFEDPQFVNPSIGDFNLQASSPCIDAGDPTSPFDPDSTIADIGAFYYHQVPPPVIIVSSDTLDFSSIVVSYSDVLPLTIFNIGDTTLVLYAITTTDPVLTTDYNPADSLIEAGDSLEITVTFLPDEIATYNAVLSIDNNDELVEVALQGKGVGPVDVELRPYNPPIVIPETGGSFDFNISAWNRSQDPQTFDLWTEIRLPGFGTVPIMTVTDLSLPAGVTVDRDRSQEVPGNAPAGIYSYYAYVGEYPWVIEDFGVFTFEKEGTAGEGSLGLPSDWTCTGEGFEEWIEPVGFGESNLPTEFALLGVYPNPFNPITTISFTLPEAGMVRLEVFDISGRNVGATLCGRPGLGSHGGRPLREDWMNAGRHLISFDGSGLASGIYIYRLTAGEFTASGKMVLMK</sequence>
<evidence type="ECO:0000256" key="3">
    <source>
        <dbReference type="ARBA" id="ARBA00022490"/>
    </source>
</evidence>
<proteinExistence type="predicted"/>
<protein>
    <submittedName>
        <fullName evidence="8">Uncharacterized protein</fullName>
    </submittedName>
</protein>
<comment type="caution">
    <text evidence="8">The sequence shown here is derived from an EMBL/GenBank/DDBJ whole genome shotgun (WGS) entry which is preliminary data.</text>
</comment>
<accession>A0A532V5T8</accession>
<evidence type="ECO:0000256" key="5">
    <source>
        <dbReference type="ARBA" id="ARBA00023273"/>
    </source>
</evidence>
<dbReference type="Gene3D" id="2.160.20.10">
    <property type="entry name" value="Single-stranded right-handed beta-helix, Pectin lyase-like"/>
    <property type="match status" value="1"/>
</dbReference>
<dbReference type="SMART" id="SM00710">
    <property type="entry name" value="PbH1"/>
    <property type="match status" value="6"/>
</dbReference>
<reference evidence="8 9" key="1">
    <citation type="submission" date="2017-06" db="EMBL/GenBank/DDBJ databases">
        <title>Novel microbial phyla capable of carbon fixation and sulfur reduction in deep-sea sediments.</title>
        <authorList>
            <person name="Huang J."/>
            <person name="Baker B."/>
            <person name="Wang Y."/>
        </authorList>
    </citation>
    <scope>NUCLEOTIDE SEQUENCE [LARGE SCALE GENOMIC DNA]</scope>
    <source>
        <strain evidence="8">B3_LCP</strain>
    </source>
</reference>
<evidence type="ECO:0000256" key="1">
    <source>
        <dbReference type="ARBA" id="ARBA00004138"/>
    </source>
</evidence>
<dbReference type="SUPFAM" id="SSF51126">
    <property type="entry name" value="Pectin lyase-like"/>
    <property type="match status" value="1"/>
</dbReference>
<name>A0A532V5T8_UNCL8</name>
<dbReference type="InterPro" id="IPR012334">
    <property type="entry name" value="Pectin_lyas_fold"/>
</dbReference>
<dbReference type="InterPro" id="IPR013783">
    <property type="entry name" value="Ig-like_fold"/>
</dbReference>